<evidence type="ECO:0000256" key="1">
    <source>
        <dbReference type="SAM" id="Phobius"/>
    </source>
</evidence>
<proteinExistence type="predicted"/>
<protein>
    <submittedName>
        <fullName evidence="2">Uncharacterized protein</fullName>
    </submittedName>
</protein>
<reference evidence="3" key="1">
    <citation type="journal article" date="2019" name="Int. J. Syst. Evol. Microbiol.">
        <title>The Global Catalogue of Microorganisms (GCM) 10K type strain sequencing project: providing services to taxonomists for standard genome sequencing and annotation.</title>
        <authorList>
            <consortium name="The Broad Institute Genomics Platform"/>
            <consortium name="The Broad Institute Genome Sequencing Center for Infectious Disease"/>
            <person name="Wu L."/>
            <person name="Ma J."/>
        </authorList>
    </citation>
    <scope>NUCLEOTIDE SEQUENCE [LARGE SCALE GENOMIC DNA]</scope>
    <source>
        <strain evidence="3">IBRC-M 10908</strain>
    </source>
</reference>
<keyword evidence="3" id="KW-1185">Reference proteome</keyword>
<keyword evidence="1" id="KW-1133">Transmembrane helix</keyword>
<name>A0ABV8TZD9_9ACTN</name>
<feature type="transmembrane region" description="Helical" evidence="1">
    <location>
        <begin position="68"/>
        <end position="87"/>
    </location>
</feature>
<feature type="transmembrane region" description="Helical" evidence="1">
    <location>
        <begin position="94"/>
        <end position="115"/>
    </location>
</feature>
<evidence type="ECO:0000313" key="2">
    <source>
        <dbReference type="EMBL" id="MFC4335780.1"/>
    </source>
</evidence>
<dbReference type="Proteomes" id="UP001595823">
    <property type="component" value="Unassembled WGS sequence"/>
</dbReference>
<keyword evidence="1" id="KW-0812">Transmembrane</keyword>
<sequence length="118" mass="12582">MGEILQVAIPFGAVAMLATAIVRRGWKRFTSSAIFEDLEASFFWAAMFGLIAGAVFHPQTVESLSSVLWYGLFQPALLAAFGTFAFSDGKGIRTWAGMVFGAVALVLGLLVGWNAGAF</sequence>
<gene>
    <name evidence="2" type="ORF">ACFPET_11260</name>
</gene>
<organism evidence="2 3">
    <name type="scientific">Salininema proteolyticum</name>
    <dbReference type="NCBI Taxonomy" id="1607685"/>
    <lineage>
        <taxon>Bacteria</taxon>
        <taxon>Bacillati</taxon>
        <taxon>Actinomycetota</taxon>
        <taxon>Actinomycetes</taxon>
        <taxon>Glycomycetales</taxon>
        <taxon>Glycomycetaceae</taxon>
        <taxon>Salininema</taxon>
    </lineage>
</organism>
<accession>A0ABV8TZD9</accession>
<dbReference type="EMBL" id="JBHSDK010000015">
    <property type="protein sequence ID" value="MFC4335780.1"/>
    <property type="molecule type" value="Genomic_DNA"/>
</dbReference>
<comment type="caution">
    <text evidence="2">The sequence shown here is derived from an EMBL/GenBank/DDBJ whole genome shotgun (WGS) entry which is preliminary data.</text>
</comment>
<evidence type="ECO:0000313" key="3">
    <source>
        <dbReference type="Proteomes" id="UP001595823"/>
    </source>
</evidence>
<feature type="transmembrane region" description="Helical" evidence="1">
    <location>
        <begin position="6"/>
        <end position="26"/>
    </location>
</feature>
<feature type="transmembrane region" description="Helical" evidence="1">
    <location>
        <begin position="38"/>
        <end position="56"/>
    </location>
</feature>
<dbReference type="RefSeq" id="WP_380620978.1">
    <property type="nucleotide sequence ID" value="NZ_JBHSDK010000015.1"/>
</dbReference>
<keyword evidence="1" id="KW-0472">Membrane</keyword>